<dbReference type="EMBL" id="CABPRJ010002397">
    <property type="protein sequence ID" value="VVC45237.1"/>
    <property type="molecule type" value="Genomic_DNA"/>
</dbReference>
<name>A0A5E4NJX2_9HEMI</name>
<keyword evidence="2" id="KW-1185">Reference proteome</keyword>
<dbReference type="Proteomes" id="UP000325440">
    <property type="component" value="Unassembled WGS sequence"/>
</dbReference>
<sequence length="78" mass="9485">MSLNRKDDKLKRLRASNITEDEKALILHCYKSEKILNKLQIDYQKILIENLLAKRKEENELYKLKREKLLLKINKFKK</sequence>
<reference evidence="1 2" key="1">
    <citation type="submission" date="2019-08" db="EMBL/GenBank/DDBJ databases">
        <authorList>
            <person name="Alioto T."/>
            <person name="Alioto T."/>
            <person name="Gomez Garrido J."/>
        </authorList>
    </citation>
    <scope>NUCLEOTIDE SEQUENCE [LARGE SCALE GENOMIC DNA]</scope>
</reference>
<proteinExistence type="predicted"/>
<gene>
    <name evidence="1" type="ORF">CINCED_3A022507</name>
</gene>
<protein>
    <submittedName>
        <fullName evidence="1">Uncharacterized protein</fullName>
    </submittedName>
</protein>
<evidence type="ECO:0000313" key="2">
    <source>
        <dbReference type="Proteomes" id="UP000325440"/>
    </source>
</evidence>
<accession>A0A5E4NJX2</accession>
<evidence type="ECO:0000313" key="1">
    <source>
        <dbReference type="EMBL" id="VVC45237.1"/>
    </source>
</evidence>
<organism evidence="1 2">
    <name type="scientific">Cinara cedri</name>
    <dbReference type="NCBI Taxonomy" id="506608"/>
    <lineage>
        <taxon>Eukaryota</taxon>
        <taxon>Metazoa</taxon>
        <taxon>Ecdysozoa</taxon>
        <taxon>Arthropoda</taxon>
        <taxon>Hexapoda</taxon>
        <taxon>Insecta</taxon>
        <taxon>Pterygota</taxon>
        <taxon>Neoptera</taxon>
        <taxon>Paraneoptera</taxon>
        <taxon>Hemiptera</taxon>
        <taxon>Sternorrhyncha</taxon>
        <taxon>Aphidomorpha</taxon>
        <taxon>Aphidoidea</taxon>
        <taxon>Aphididae</taxon>
        <taxon>Lachninae</taxon>
        <taxon>Cinara</taxon>
    </lineage>
</organism>
<dbReference type="AlphaFoldDB" id="A0A5E4NJX2"/>